<evidence type="ECO:0000256" key="1">
    <source>
        <dbReference type="ARBA" id="ARBA00004651"/>
    </source>
</evidence>
<dbReference type="Gene3D" id="3.40.50.300">
    <property type="entry name" value="P-loop containing nucleotide triphosphate hydrolases"/>
    <property type="match status" value="1"/>
</dbReference>
<feature type="domain" description="ABC transporter" evidence="10">
    <location>
        <begin position="498"/>
        <end position="731"/>
    </location>
</feature>
<dbReference type="Pfam" id="PF03412">
    <property type="entry name" value="Peptidase_C39"/>
    <property type="match status" value="1"/>
</dbReference>
<keyword evidence="8 9" id="KW-0472">Membrane</keyword>
<dbReference type="AlphaFoldDB" id="A0A3A8NIB3"/>
<accession>A0A3A8NIB3</accession>
<comment type="subcellular location">
    <subcellularLocation>
        <location evidence="1">Cell membrane</location>
        <topology evidence="1">Multi-pass membrane protein</topology>
    </subcellularLocation>
</comment>
<dbReference type="GO" id="GO:0006508">
    <property type="term" value="P:proteolysis"/>
    <property type="evidence" value="ECO:0007669"/>
    <property type="project" value="InterPro"/>
</dbReference>
<dbReference type="GO" id="GO:0005524">
    <property type="term" value="F:ATP binding"/>
    <property type="evidence" value="ECO:0007669"/>
    <property type="project" value="UniProtKB-KW"/>
</dbReference>
<keyword evidence="5" id="KW-0547">Nucleotide-binding</keyword>
<keyword evidence="2" id="KW-0813">Transport</keyword>
<dbReference type="Gene3D" id="3.90.70.10">
    <property type="entry name" value="Cysteine proteinases"/>
    <property type="match status" value="1"/>
</dbReference>
<feature type="transmembrane region" description="Helical" evidence="9">
    <location>
        <begin position="320"/>
        <end position="338"/>
    </location>
</feature>
<evidence type="ECO:0000256" key="3">
    <source>
        <dbReference type="ARBA" id="ARBA00022475"/>
    </source>
</evidence>
<keyword evidence="6" id="KW-0067">ATP-binding</keyword>
<feature type="transmembrane region" description="Helical" evidence="9">
    <location>
        <begin position="447"/>
        <end position="469"/>
    </location>
</feature>
<dbReference type="Proteomes" id="UP000272888">
    <property type="component" value="Unassembled WGS sequence"/>
</dbReference>
<evidence type="ECO:0000256" key="4">
    <source>
        <dbReference type="ARBA" id="ARBA00022692"/>
    </source>
</evidence>
<dbReference type="PANTHER" id="PTHR24221:SF606">
    <property type="entry name" value="COLICIN V SECRETION-PROCESSING ATP-BINDING PROTEIN"/>
    <property type="match status" value="1"/>
</dbReference>
<dbReference type="PROSITE" id="PS50990">
    <property type="entry name" value="PEPTIDASE_C39"/>
    <property type="match status" value="1"/>
</dbReference>
<organism evidence="13 14">
    <name type="scientific">Corallococcus llansteffanensis</name>
    <dbReference type="NCBI Taxonomy" id="2316731"/>
    <lineage>
        <taxon>Bacteria</taxon>
        <taxon>Pseudomonadati</taxon>
        <taxon>Myxococcota</taxon>
        <taxon>Myxococcia</taxon>
        <taxon>Myxococcales</taxon>
        <taxon>Cystobacterineae</taxon>
        <taxon>Myxococcaceae</taxon>
        <taxon>Corallococcus</taxon>
    </lineage>
</organism>
<feature type="transmembrane region" description="Helical" evidence="9">
    <location>
        <begin position="180"/>
        <end position="205"/>
    </location>
</feature>
<feature type="transmembrane region" description="Helical" evidence="9">
    <location>
        <begin position="407"/>
        <end position="427"/>
    </location>
</feature>
<evidence type="ECO:0000256" key="9">
    <source>
        <dbReference type="SAM" id="Phobius"/>
    </source>
</evidence>
<feature type="transmembrane region" description="Helical" evidence="9">
    <location>
        <begin position="291"/>
        <end position="314"/>
    </location>
</feature>
<feature type="domain" description="Peptidase C39" evidence="12">
    <location>
        <begin position="31"/>
        <end position="151"/>
    </location>
</feature>
<name>A0A3A8NIB3_9BACT</name>
<dbReference type="FunFam" id="3.40.50.300:FF:000299">
    <property type="entry name" value="ABC transporter ATP-binding protein/permease"/>
    <property type="match status" value="1"/>
</dbReference>
<dbReference type="InterPro" id="IPR039421">
    <property type="entry name" value="Type_1_exporter"/>
</dbReference>
<dbReference type="GO" id="GO:0005886">
    <property type="term" value="C:plasma membrane"/>
    <property type="evidence" value="ECO:0007669"/>
    <property type="project" value="UniProtKB-SubCell"/>
</dbReference>
<dbReference type="Pfam" id="PF00005">
    <property type="entry name" value="ABC_tran"/>
    <property type="match status" value="1"/>
</dbReference>
<proteinExistence type="predicted"/>
<reference evidence="14" key="1">
    <citation type="submission" date="2018-09" db="EMBL/GenBank/DDBJ databases">
        <authorList>
            <person name="Livingstone P.G."/>
            <person name="Whitworth D.E."/>
        </authorList>
    </citation>
    <scope>NUCLEOTIDE SEQUENCE [LARGE SCALE GENOMIC DNA]</scope>
    <source>
        <strain evidence="14">CA051B</strain>
    </source>
</reference>
<dbReference type="PANTHER" id="PTHR24221">
    <property type="entry name" value="ATP-BINDING CASSETTE SUB-FAMILY B"/>
    <property type="match status" value="1"/>
</dbReference>
<evidence type="ECO:0000259" key="12">
    <source>
        <dbReference type="PROSITE" id="PS50990"/>
    </source>
</evidence>
<comment type="caution">
    <text evidence="13">The sequence shown here is derived from an EMBL/GenBank/DDBJ whole genome shotgun (WGS) entry which is preliminary data.</text>
</comment>
<evidence type="ECO:0000256" key="7">
    <source>
        <dbReference type="ARBA" id="ARBA00022989"/>
    </source>
</evidence>
<dbReference type="CDD" id="cd18779">
    <property type="entry name" value="ABC_6TM_T1SS_like"/>
    <property type="match status" value="1"/>
</dbReference>
<dbReference type="GO" id="GO:0034040">
    <property type="term" value="F:ATPase-coupled lipid transmembrane transporter activity"/>
    <property type="evidence" value="ECO:0007669"/>
    <property type="project" value="TreeGrafter"/>
</dbReference>
<dbReference type="SMART" id="SM00382">
    <property type="entry name" value="AAA"/>
    <property type="match status" value="1"/>
</dbReference>
<evidence type="ECO:0000256" key="8">
    <source>
        <dbReference type="ARBA" id="ARBA00023136"/>
    </source>
</evidence>
<dbReference type="InterPro" id="IPR005074">
    <property type="entry name" value="Peptidase_C39"/>
</dbReference>
<dbReference type="Gene3D" id="1.20.1560.10">
    <property type="entry name" value="ABC transporter type 1, transmembrane domain"/>
    <property type="match status" value="1"/>
</dbReference>
<dbReference type="InterPro" id="IPR017871">
    <property type="entry name" value="ABC_transporter-like_CS"/>
</dbReference>
<keyword evidence="7 9" id="KW-1133">Transmembrane helix</keyword>
<keyword evidence="14" id="KW-1185">Reference proteome</keyword>
<sequence length="734" mass="79376">MSEPPSSLLSRFPALRRLGEARRRRVPYVQQLSAAECGAACLAMVLGYHGKDVSLSEVRDAMGISSSGGISALAILDCGRRYGLRGRGVRIDVEDLEYLEPGSILHWSFNHFVVFERLNGRRVELVDAAIGRRSLSLEQFRVHFTGVALVLEPSETFLPSTRGGSQVSRYFRHLLAHSGLLGRILATSVMVQLFALGPPVLIGAVTDQVIPRGDAPLLWVLLAGTVGLLLFHFLASLVRAHLLLHLRTEMDARVTLGFMEHLLELPHAFFQQRSAGDLSNRLNSNSTARELLTSGALSGIIDGTLVLGYLLILMVASPPMSFLVVGLGLAQAAVFVVSRRRQGELMARNLETEARAQAYQVEVLAGMETLKATGCEQRVLEHWSNLFVDVLNVSLARGRLLAMTESIMGMLRLGSPLLILCFGAMQVLDGHMSLGVMLSLDALALGFLVPLSSLVSTVLQFQLLGSYLARINDVMEAPREQQAERGLLSPAPALRGGITLERVSFRYGREGAMSLQDVSLEVQPGQLVAIVGRSGAGKTTLARMLLGMHRPSSGRVLYDGKDLLGMELRSVRQQLGIVMQSTFLFGTSIRANISLADPTLPLESVVEAAKLAQLHEEILAMPMGYETILVDHGSSLSGGQRQRLALARALVNKPAILLLDEATSALDSITEFRVQEALAGLHCTRIVIAHRLSTVVGADLILTMEDGQLVEAGGHGELLERGGAYAALVAAQLR</sequence>
<evidence type="ECO:0000259" key="10">
    <source>
        <dbReference type="PROSITE" id="PS50893"/>
    </source>
</evidence>
<evidence type="ECO:0000313" key="14">
    <source>
        <dbReference type="Proteomes" id="UP000272888"/>
    </source>
</evidence>
<dbReference type="EMBL" id="RAWB01000614">
    <property type="protein sequence ID" value="RKH44146.1"/>
    <property type="molecule type" value="Genomic_DNA"/>
</dbReference>
<evidence type="ECO:0000256" key="2">
    <source>
        <dbReference type="ARBA" id="ARBA00022448"/>
    </source>
</evidence>
<dbReference type="SUPFAM" id="SSF90123">
    <property type="entry name" value="ABC transporter transmembrane region"/>
    <property type="match status" value="1"/>
</dbReference>
<dbReference type="PROSITE" id="PS00211">
    <property type="entry name" value="ABC_TRANSPORTER_1"/>
    <property type="match status" value="1"/>
</dbReference>
<dbReference type="InterPro" id="IPR036640">
    <property type="entry name" value="ABC1_TM_sf"/>
</dbReference>
<dbReference type="InterPro" id="IPR027417">
    <property type="entry name" value="P-loop_NTPase"/>
</dbReference>
<dbReference type="InterPro" id="IPR003593">
    <property type="entry name" value="AAA+_ATPase"/>
</dbReference>
<keyword evidence="3" id="KW-1003">Cell membrane</keyword>
<dbReference type="InterPro" id="IPR003439">
    <property type="entry name" value="ABC_transporter-like_ATP-bd"/>
</dbReference>
<gene>
    <name evidence="13" type="ORF">D7V93_36475</name>
</gene>
<dbReference type="PROSITE" id="PS50929">
    <property type="entry name" value="ABC_TM1F"/>
    <property type="match status" value="1"/>
</dbReference>
<dbReference type="GO" id="GO:0016887">
    <property type="term" value="F:ATP hydrolysis activity"/>
    <property type="evidence" value="ECO:0007669"/>
    <property type="project" value="InterPro"/>
</dbReference>
<feature type="transmembrane region" description="Helical" evidence="9">
    <location>
        <begin position="217"/>
        <end position="238"/>
    </location>
</feature>
<dbReference type="SUPFAM" id="SSF52540">
    <property type="entry name" value="P-loop containing nucleoside triphosphate hydrolases"/>
    <property type="match status" value="1"/>
</dbReference>
<dbReference type="PROSITE" id="PS50893">
    <property type="entry name" value="ABC_TRANSPORTER_2"/>
    <property type="match status" value="1"/>
</dbReference>
<dbReference type="Pfam" id="PF00664">
    <property type="entry name" value="ABC_membrane"/>
    <property type="match status" value="1"/>
</dbReference>
<dbReference type="InterPro" id="IPR011527">
    <property type="entry name" value="ABC1_TM_dom"/>
</dbReference>
<evidence type="ECO:0000256" key="6">
    <source>
        <dbReference type="ARBA" id="ARBA00022840"/>
    </source>
</evidence>
<feature type="domain" description="ABC transmembrane type-1" evidence="11">
    <location>
        <begin position="184"/>
        <end position="463"/>
    </location>
</feature>
<evidence type="ECO:0000313" key="13">
    <source>
        <dbReference type="EMBL" id="RKH44146.1"/>
    </source>
</evidence>
<evidence type="ECO:0000259" key="11">
    <source>
        <dbReference type="PROSITE" id="PS50929"/>
    </source>
</evidence>
<protein>
    <submittedName>
        <fullName evidence="13">Peptidase domain-containing ABC transporter</fullName>
    </submittedName>
</protein>
<dbReference type="GO" id="GO:0008233">
    <property type="term" value="F:peptidase activity"/>
    <property type="evidence" value="ECO:0007669"/>
    <property type="project" value="InterPro"/>
</dbReference>
<keyword evidence="4 9" id="KW-0812">Transmembrane</keyword>
<evidence type="ECO:0000256" key="5">
    <source>
        <dbReference type="ARBA" id="ARBA00022741"/>
    </source>
</evidence>
<dbReference type="GO" id="GO:0140359">
    <property type="term" value="F:ABC-type transporter activity"/>
    <property type="evidence" value="ECO:0007669"/>
    <property type="project" value="InterPro"/>
</dbReference>